<reference evidence="1 2" key="1">
    <citation type="submission" date="2016-10" db="EMBL/GenBank/DDBJ databases">
        <authorList>
            <person name="de Groot N.N."/>
        </authorList>
    </citation>
    <scope>NUCLEOTIDE SEQUENCE [LARGE SCALE GENOMIC DNA]</scope>
    <source>
        <strain evidence="1 2">DSM 26424</strain>
    </source>
</reference>
<protein>
    <submittedName>
        <fullName evidence="1">TIGR02453 family protein</fullName>
    </submittedName>
</protein>
<name>A0A1G8MK65_9RHOB</name>
<accession>A0A1G8MK65</accession>
<organism evidence="1 2">
    <name type="scientific">Salipiger marinus</name>
    <dbReference type="NCBI Taxonomy" id="555512"/>
    <lineage>
        <taxon>Bacteria</taxon>
        <taxon>Pseudomonadati</taxon>
        <taxon>Pseudomonadota</taxon>
        <taxon>Alphaproteobacteria</taxon>
        <taxon>Rhodobacterales</taxon>
        <taxon>Roseobacteraceae</taxon>
        <taxon>Salipiger</taxon>
    </lineage>
</organism>
<dbReference type="InterPro" id="IPR012808">
    <property type="entry name" value="CHP02453"/>
</dbReference>
<gene>
    <name evidence="1" type="ORF">SAMN04487993_1008101</name>
</gene>
<proteinExistence type="predicted"/>
<evidence type="ECO:0000313" key="1">
    <source>
        <dbReference type="EMBL" id="SDI68302.1"/>
    </source>
</evidence>
<dbReference type="EMBL" id="FNEJ01000008">
    <property type="protein sequence ID" value="SDI68302.1"/>
    <property type="molecule type" value="Genomic_DNA"/>
</dbReference>
<dbReference type="PANTHER" id="PTHR36452:SF1">
    <property type="entry name" value="DUF2461 DOMAIN-CONTAINING PROTEIN"/>
    <property type="match status" value="1"/>
</dbReference>
<evidence type="ECO:0000313" key="2">
    <source>
        <dbReference type="Proteomes" id="UP000199093"/>
    </source>
</evidence>
<dbReference type="OrthoDB" id="9794241at2"/>
<dbReference type="STRING" id="555512.SAMN04487993_1008101"/>
<dbReference type="Pfam" id="PF09365">
    <property type="entry name" value="DUF2461"/>
    <property type="match status" value="1"/>
</dbReference>
<dbReference type="AlphaFoldDB" id="A0A1G8MK65"/>
<keyword evidence="2" id="KW-1185">Reference proteome</keyword>
<sequence>MPSKIDLTGFASRGRAFLADLADHNDRGWFRAQKGRYDAEVKRPAERLIEQVTPQLEARRGEALRAKLFRPHRDVRHSEDKTPYHTHLHALWSAGDGRAWFFGLALDYATAGAGIMSFDPGQRAAWARAVAGPAGADLLDRLAASGLRPAPPLDRDSSGGPLADRVGLVVWIDGLEEALDADPVAALLEAYARLDPVQDWLATHL</sequence>
<dbReference type="Proteomes" id="UP000199093">
    <property type="component" value="Unassembled WGS sequence"/>
</dbReference>
<dbReference type="RefSeq" id="WP_089846786.1">
    <property type="nucleotide sequence ID" value="NZ_FNEJ01000008.1"/>
</dbReference>
<dbReference type="PANTHER" id="PTHR36452">
    <property type="entry name" value="CHROMOSOME 12, WHOLE GENOME SHOTGUN SEQUENCE"/>
    <property type="match status" value="1"/>
</dbReference>